<evidence type="ECO:0000256" key="1">
    <source>
        <dbReference type="SAM" id="MobiDB-lite"/>
    </source>
</evidence>
<dbReference type="EMBL" id="MRZV01000041">
    <property type="protein sequence ID" value="PIK61080.1"/>
    <property type="molecule type" value="Genomic_DNA"/>
</dbReference>
<proteinExistence type="predicted"/>
<gene>
    <name evidence="2" type="ORF">BSL78_02004</name>
</gene>
<accession>A0A2G8LLN4</accession>
<comment type="caution">
    <text evidence="2">The sequence shown here is derived from an EMBL/GenBank/DDBJ whole genome shotgun (WGS) entry which is preliminary data.</text>
</comment>
<evidence type="ECO:0000313" key="2">
    <source>
        <dbReference type="EMBL" id="PIK61080.1"/>
    </source>
</evidence>
<dbReference type="OrthoDB" id="416553at2759"/>
<dbReference type="Proteomes" id="UP000230750">
    <property type="component" value="Unassembled WGS sequence"/>
</dbReference>
<sequence>MGFVDNSPDNKPLSLQETYAVKRQEHQSSLQKKEDEMRQLFVLKVKDKEGQLKTMEKDLHEKFDKLKKDHAEEKKRLDDEKRRLDDEMDQFNQKRKQFNEEMATLPAKTRKVDRIIFVFFY</sequence>
<feature type="compositionally biased region" description="Basic and acidic residues" evidence="1">
    <location>
        <begin position="69"/>
        <end position="85"/>
    </location>
</feature>
<organism evidence="2 3">
    <name type="scientific">Stichopus japonicus</name>
    <name type="common">Sea cucumber</name>
    <dbReference type="NCBI Taxonomy" id="307972"/>
    <lineage>
        <taxon>Eukaryota</taxon>
        <taxon>Metazoa</taxon>
        <taxon>Echinodermata</taxon>
        <taxon>Eleutherozoa</taxon>
        <taxon>Echinozoa</taxon>
        <taxon>Holothuroidea</taxon>
        <taxon>Aspidochirotacea</taxon>
        <taxon>Aspidochirotida</taxon>
        <taxon>Stichopodidae</taxon>
        <taxon>Apostichopus</taxon>
    </lineage>
</organism>
<protein>
    <submittedName>
        <fullName evidence="2">Putative septin-11</fullName>
    </submittedName>
</protein>
<name>A0A2G8LLN4_STIJA</name>
<reference evidence="2 3" key="1">
    <citation type="journal article" date="2017" name="PLoS Biol.">
        <title>The sea cucumber genome provides insights into morphological evolution and visceral regeneration.</title>
        <authorList>
            <person name="Zhang X."/>
            <person name="Sun L."/>
            <person name="Yuan J."/>
            <person name="Sun Y."/>
            <person name="Gao Y."/>
            <person name="Zhang L."/>
            <person name="Li S."/>
            <person name="Dai H."/>
            <person name="Hamel J.F."/>
            <person name="Liu C."/>
            <person name="Yu Y."/>
            <person name="Liu S."/>
            <person name="Lin W."/>
            <person name="Guo K."/>
            <person name="Jin S."/>
            <person name="Xu P."/>
            <person name="Storey K.B."/>
            <person name="Huan P."/>
            <person name="Zhang T."/>
            <person name="Zhou Y."/>
            <person name="Zhang J."/>
            <person name="Lin C."/>
            <person name="Li X."/>
            <person name="Xing L."/>
            <person name="Huo D."/>
            <person name="Sun M."/>
            <person name="Wang L."/>
            <person name="Mercier A."/>
            <person name="Li F."/>
            <person name="Yang H."/>
            <person name="Xiang J."/>
        </authorList>
    </citation>
    <scope>NUCLEOTIDE SEQUENCE [LARGE SCALE GENOMIC DNA]</scope>
    <source>
        <strain evidence="2">Shaxun</strain>
        <tissue evidence="2">Muscle</tissue>
    </source>
</reference>
<evidence type="ECO:0000313" key="3">
    <source>
        <dbReference type="Proteomes" id="UP000230750"/>
    </source>
</evidence>
<dbReference type="STRING" id="307972.A0A2G8LLN4"/>
<dbReference type="AlphaFoldDB" id="A0A2G8LLN4"/>
<keyword evidence="3" id="KW-1185">Reference proteome</keyword>
<feature type="region of interest" description="Disordered" evidence="1">
    <location>
        <begin position="69"/>
        <end position="92"/>
    </location>
</feature>